<evidence type="ECO:0000256" key="9">
    <source>
        <dbReference type="ARBA" id="ARBA00023065"/>
    </source>
</evidence>
<keyword evidence="9" id="KW-0406">Ion transport</keyword>
<evidence type="ECO:0000256" key="13">
    <source>
        <dbReference type="RuleBase" id="RU362091"/>
    </source>
</evidence>
<comment type="subcellular location">
    <subcellularLocation>
        <location evidence="1">Membrane</location>
        <topology evidence="1">Multi-pass membrane protein</topology>
    </subcellularLocation>
</comment>
<evidence type="ECO:0000256" key="8">
    <source>
        <dbReference type="ARBA" id="ARBA00023053"/>
    </source>
</evidence>
<name>A0AA49X8J2_9BIVA</name>
<evidence type="ECO:0000256" key="11">
    <source>
        <dbReference type="ARBA" id="ARBA00023180"/>
    </source>
</evidence>
<proteinExistence type="evidence at transcript level"/>
<feature type="transmembrane region" description="Helical" evidence="14">
    <location>
        <begin position="264"/>
        <end position="287"/>
    </location>
</feature>
<feature type="transmembrane region" description="Helical" evidence="14">
    <location>
        <begin position="474"/>
        <end position="492"/>
    </location>
</feature>
<keyword evidence="4 14" id="KW-0812">Transmembrane</keyword>
<feature type="transmembrane region" description="Helical" evidence="14">
    <location>
        <begin position="78"/>
        <end position="100"/>
    </location>
</feature>
<feature type="transmembrane region" description="Helical" evidence="14">
    <location>
        <begin position="399"/>
        <end position="421"/>
    </location>
</feature>
<keyword evidence="7 14" id="KW-1133">Transmembrane helix</keyword>
<keyword evidence="5" id="KW-0769">Symport</keyword>
<protein>
    <submittedName>
        <fullName evidence="15">AAT9</fullName>
    </submittedName>
</protein>
<dbReference type="InterPro" id="IPR038377">
    <property type="entry name" value="Na/Glc_symporter_sf"/>
</dbReference>
<dbReference type="EMBL" id="OQ971974">
    <property type="protein sequence ID" value="WLN44348.1"/>
    <property type="molecule type" value="mRNA"/>
</dbReference>
<dbReference type="AlphaFoldDB" id="A0AA49X8J2"/>
<dbReference type="GO" id="GO:0005886">
    <property type="term" value="C:plasma membrane"/>
    <property type="evidence" value="ECO:0007669"/>
    <property type="project" value="TreeGrafter"/>
</dbReference>
<evidence type="ECO:0000256" key="14">
    <source>
        <dbReference type="SAM" id="Phobius"/>
    </source>
</evidence>
<dbReference type="CDD" id="cd11474">
    <property type="entry name" value="SLC5sbd_CHT"/>
    <property type="match status" value="1"/>
</dbReference>
<dbReference type="GO" id="GO:0005307">
    <property type="term" value="F:choline:sodium symporter activity"/>
    <property type="evidence" value="ECO:0007669"/>
    <property type="project" value="TreeGrafter"/>
</dbReference>
<comment type="similarity">
    <text evidence="2 13">Belongs to the sodium:solute symporter (SSF) (TC 2.A.21) family.</text>
</comment>
<dbReference type="Gene3D" id="1.20.1730.10">
    <property type="entry name" value="Sodium/glucose cotransporter"/>
    <property type="match status" value="1"/>
</dbReference>
<evidence type="ECO:0000256" key="3">
    <source>
        <dbReference type="ARBA" id="ARBA00022448"/>
    </source>
</evidence>
<dbReference type="GO" id="GO:0008292">
    <property type="term" value="P:acetylcholine biosynthetic process"/>
    <property type="evidence" value="ECO:0007669"/>
    <property type="project" value="TreeGrafter"/>
</dbReference>
<feature type="transmembrane region" description="Helical" evidence="14">
    <location>
        <begin position="186"/>
        <end position="206"/>
    </location>
</feature>
<reference evidence="15" key="1">
    <citation type="submission" date="2023-05" db="EMBL/GenBank/DDBJ databases">
        <authorList>
            <person name="Wang S.S."/>
        </authorList>
    </citation>
    <scope>NUCLEOTIDE SEQUENCE</scope>
    <source>
        <strain evidence="15">SLC6</strain>
    </source>
</reference>
<evidence type="ECO:0000256" key="4">
    <source>
        <dbReference type="ARBA" id="ARBA00022692"/>
    </source>
</evidence>
<organism evidence="15">
    <name type="scientific">Sinonovacula rivularis</name>
    <dbReference type="NCBI Taxonomy" id="489091"/>
    <lineage>
        <taxon>Eukaryota</taxon>
        <taxon>Metazoa</taxon>
        <taxon>Spiralia</taxon>
        <taxon>Lophotrochozoa</taxon>
        <taxon>Mollusca</taxon>
        <taxon>Bivalvia</taxon>
        <taxon>Autobranchia</taxon>
        <taxon>Heteroconchia</taxon>
        <taxon>Euheterodonta</taxon>
        <taxon>Imparidentia</taxon>
        <taxon>Neoheterodontei</taxon>
        <taxon>Cardiida</taxon>
        <taxon>Tellinoidea</taxon>
        <taxon>Solecurtidae</taxon>
        <taxon>Sinonovacula</taxon>
    </lineage>
</organism>
<dbReference type="InterPro" id="IPR001734">
    <property type="entry name" value="Na/solute_symporter"/>
</dbReference>
<evidence type="ECO:0000256" key="2">
    <source>
        <dbReference type="ARBA" id="ARBA00006434"/>
    </source>
</evidence>
<evidence type="ECO:0000256" key="7">
    <source>
        <dbReference type="ARBA" id="ARBA00022989"/>
    </source>
</evidence>
<dbReference type="PANTHER" id="PTHR45897:SF4">
    <property type="entry name" value="HIGH-AFFINITY CHOLINE TRANSPORTER 1"/>
    <property type="match status" value="1"/>
</dbReference>
<feature type="transmembrane region" description="Helical" evidence="14">
    <location>
        <begin position="160"/>
        <end position="179"/>
    </location>
</feature>
<keyword evidence="6" id="KW-0530">Neurotransmitter biosynthesis</keyword>
<dbReference type="PANTHER" id="PTHR45897">
    <property type="entry name" value="HIGH-AFFINITY CHOLINE TRANSPORTER 1"/>
    <property type="match status" value="1"/>
</dbReference>
<evidence type="ECO:0000256" key="1">
    <source>
        <dbReference type="ARBA" id="ARBA00004141"/>
    </source>
</evidence>
<dbReference type="Pfam" id="PF00474">
    <property type="entry name" value="SSF"/>
    <property type="match status" value="1"/>
</dbReference>
<evidence type="ECO:0000256" key="10">
    <source>
        <dbReference type="ARBA" id="ARBA00023136"/>
    </source>
</evidence>
<keyword evidence="12" id="KW-0739">Sodium transport</keyword>
<feature type="transmembrane region" description="Helical" evidence="14">
    <location>
        <begin position="47"/>
        <end position="66"/>
    </location>
</feature>
<feature type="transmembrane region" description="Helical" evidence="14">
    <location>
        <begin position="325"/>
        <end position="353"/>
    </location>
</feature>
<evidence type="ECO:0000256" key="12">
    <source>
        <dbReference type="ARBA" id="ARBA00023201"/>
    </source>
</evidence>
<dbReference type="InterPro" id="IPR052244">
    <property type="entry name" value="Choline_transporter"/>
</dbReference>
<feature type="transmembrane region" description="Helical" evidence="14">
    <location>
        <begin position="433"/>
        <end position="454"/>
    </location>
</feature>
<feature type="transmembrane region" description="Helical" evidence="14">
    <location>
        <begin position="126"/>
        <end position="154"/>
    </location>
</feature>
<keyword evidence="3" id="KW-0813">Transport</keyword>
<feature type="transmembrane region" description="Helical" evidence="14">
    <location>
        <begin position="226"/>
        <end position="244"/>
    </location>
</feature>
<keyword evidence="10 14" id="KW-0472">Membrane</keyword>
<dbReference type="FunFam" id="1.20.1730.10:FF:000008">
    <property type="entry name" value="High affinity choline transporter 1"/>
    <property type="match status" value="1"/>
</dbReference>
<sequence>MAVHIPGLIAIIVFYLLILLVGIWAGRKAKQTGTDANTESVMLAGRNIGLLVGCFTMTATWVGGGFINGTAEVIVRYGFIWCQAPFGYAVSLIIGGFFFAEKMRTQGYVTMLDPFSQKYGERMGGLLYIPALLGEVFWSAAILAALGATLSVILEIDTHISIIVSSCIAVFYTLFGGLYSVAYTDVVQLICIFVGLWVAIPFAFTHEAVGDIRINATETWIKELDPVYSGVYIDSYLLLIFGGIPWQVYFQRVLSSTSAWNAQLLSYIAAVGCVIMAIPSILIGAIATVTDWNQTAYAQVGTVPIPEENLNLILPLVLQYLTPQAVAFIGLGAVSAAVMSSADSSILSASAMFARNVYKLIFRQTASENEILWVMRVSIFGVGILATVMGITVDSIYTLWYLCSDLVFVVLFPQLVCVVYLRCTNTYGSLMGYILGLFFRLAGGEPALKIPILIKYPYYNEVDGQLFPYKTLSMLITMTSIYVFSLTTKHLFERGILRREFDIFMCVVNLPEESIALRDTEHSEMMAITPTGDKNGQINPALKFSSEDLLGEHYVYQQKLE</sequence>
<evidence type="ECO:0000313" key="15">
    <source>
        <dbReference type="EMBL" id="WLN44348.1"/>
    </source>
</evidence>
<evidence type="ECO:0000256" key="5">
    <source>
        <dbReference type="ARBA" id="ARBA00022847"/>
    </source>
</evidence>
<feature type="transmembrane region" description="Helical" evidence="14">
    <location>
        <begin position="6"/>
        <end position="26"/>
    </location>
</feature>
<evidence type="ECO:0000256" key="6">
    <source>
        <dbReference type="ARBA" id="ARBA00022979"/>
    </source>
</evidence>
<accession>A0AA49X8J2</accession>
<dbReference type="PROSITE" id="PS50283">
    <property type="entry name" value="NA_SOLUT_SYMP_3"/>
    <property type="match status" value="1"/>
</dbReference>
<feature type="transmembrane region" description="Helical" evidence="14">
    <location>
        <begin position="373"/>
        <end position="393"/>
    </location>
</feature>
<keyword evidence="8" id="KW-0915">Sodium</keyword>
<keyword evidence="11" id="KW-0325">Glycoprotein</keyword>